<organism evidence="3">
    <name type="scientific">Intestinibacter bartlettii</name>
    <dbReference type="NCBI Taxonomy" id="261299"/>
    <lineage>
        <taxon>Bacteria</taxon>
        <taxon>Bacillati</taxon>
        <taxon>Bacillota</taxon>
        <taxon>Clostridia</taxon>
        <taxon>Peptostreptococcales</taxon>
        <taxon>Peptostreptococcaceae</taxon>
        <taxon>Intestinibacter</taxon>
    </lineage>
</organism>
<reference evidence="3" key="1">
    <citation type="submission" date="2019-11" db="EMBL/GenBank/DDBJ databases">
        <authorList>
            <person name="Feng L."/>
        </authorList>
    </citation>
    <scope>NUCLEOTIDE SEQUENCE</scope>
    <source>
        <strain evidence="3">IbartlettiiLFYP30</strain>
    </source>
</reference>
<dbReference type="SUPFAM" id="SSF102405">
    <property type="entry name" value="MCP/YpsA-like"/>
    <property type="match status" value="1"/>
</dbReference>
<evidence type="ECO:0000259" key="2">
    <source>
        <dbReference type="Pfam" id="PF02481"/>
    </source>
</evidence>
<accession>A0A6N2YTP8</accession>
<dbReference type="EMBL" id="CACRUE010000006">
    <property type="protein sequence ID" value="VYT69178.1"/>
    <property type="molecule type" value="Genomic_DNA"/>
</dbReference>
<dbReference type="RefSeq" id="WP_421800605.1">
    <property type="nucleotide sequence ID" value="NZ_CACRUE010000006.1"/>
</dbReference>
<dbReference type="Gene3D" id="3.40.50.450">
    <property type="match status" value="1"/>
</dbReference>
<dbReference type="InterPro" id="IPR003488">
    <property type="entry name" value="DprA"/>
</dbReference>
<sequence length="323" mass="36636">MNNAELIITLTLIKGLGRKTINKIIRQGVLNSLETIEMIDYLNNINLKIKGIITKDELKYANEVAKRTIEICDREDIKISTLLDEDFPQKLKNIDDNPVIIYSKGDYNNLNDKGVAIIGSRNPSLHGVNVSYKISSILSQKNYTIVSGLANGCDTFAHLGSLDTYGKTIAVMPCGLDMVYPNNNCDLFKRIINNNGCVISEYPPSQVVSKYRLIERDRLQSALSEGIIVIEITENGGSLHTVNYAFDQNKIVSCYKHNKNYSNLKTVKGNIKLLQNDEVIPIYDTKSLNEFLKKVDNFYKYQNTNQKLQIHENTQQIKFKFLN</sequence>
<dbReference type="InterPro" id="IPR057666">
    <property type="entry name" value="DrpA_SLOG"/>
</dbReference>
<proteinExistence type="inferred from homology"/>
<dbReference type="Pfam" id="PF02481">
    <property type="entry name" value="DNA_processg_A"/>
    <property type="match status" value="1"/>
</dbReference>
<comment type="similarity">
    <text evidence="1">Belongs to the DprA/Smf family.</text>
</comment>
<evidence type="ECO:0000256" key="1">
    <source>
        <dbReference type="ARBA" id="ARBA00006525"/>
    </source>
</evidence>
<gene>
    <name evidence="3" type="ORF">IBLFYP30_00927</name>
</gene>
<dbReference type="GO" id="GO:0009294">
    <property type="term" value="P:DNA-mediated transformation"/>
    <property type="evidence" value="ECO:0007669"/>
    <property type="project" value="InterPro"/>
</dbReference>
<protein>
    <recommendedName>
        <fullName evidence="2">Smf/DprA SLOG domain-containing protein</fullName>
    </recommendedName>
</protein>
<dbReference type="PANTHER" id="PTHR43022:SF1">
    <property type="entry name" value="PROTEIN SMF"/>
    <property type="match status" value="1"/>
</dbReference>
<dbReference type="PANTHER" id="PTHR43022">
    <property type="entry name" value="PROTEIN SMF"/>
    <property type="match status" value="1"/>
</dbReference>
<evidence type="ECO:0000313" key="3">
    <source>
        <dbReference type="EMBL" id="VYT69178.1"/>
    </source>
</evidence>
<name>A0A6N2YTP8_9FIRM</name>
<dbReference type="AlphaFoldDB" id="A0A6N2YTP8"/>
<feature type="domain" description="Smf/DprA SLOG" evidence="2">
    <location>
        <begin position="79"/>
        <end position="277"/>
    </location>
</feature>